<gene>
    <name evidence="2" type="ORF">CLODIP_2_CD06981</name>
</gene>
<comment type="caution">
    <text evidence="2">The sequence shown here is derived from an EMBL/GenBank/DDBJ whole genome shotgun (WGS) entry which is preliminary data.</text>
</comment>
<name>A0A8S1C864_9INSE</name>
<protein>
    <submittedName>
        <fullName evidence="2">Uncharacterized protein</fullName>
    </submittedName>
</protein>
<evidence type="ECO:0000313" key="3">
    <source>
        <dbReference type="Proteomes" id="UP000494165"/>
    </source>
</evidence>
<dbReference type="AlphaFoldDB" id="A0A8S1C864"/>
<keyword evidence="1" id="KW-1133">Transmembrane helix</keyword>
<organism evidence="2 3">
    <name type="scientific">Cloeon dipterum</name>
    <dbReference type="NCBI Taxonomy" id="197152"/>
    <lineage>
        <taxon>Eukaryota</taxon>
        <taxon>Metazoa</taxon>
        <taxon>Ecdysozoa</taxon>
        <taxon>Arthropoda</taxon>
        <taxon>Hexapoda</taxon>
        <taxon>Insecta</taxon>
        <taxon>Pterygota</taxon>
        <taxon>Palaeoptera</taxon>
        <taxon>Ephemeroptera</taxon>
        <taxon>Pisciforma</taxon>
        <taxon>Baetidae</taxon>
        <taxon>Cloeon</taxon>
    </lineage>
</organism>
<proteinExistence type="predicted"/>
<keyword evidence="1" id="KW-0472">Membrane</keyword>
<accession>A0A8S1C864</accession>
<dbReference type="Proteomes" id="UP000494165">
    <property type="component" value="Unassembled WGS sequence"/>
</dbReference>
<evidence type="ECO:0000256" key="1">
    <source>
        <dbReference type="SAM" id="Phobius"/>
    </source>
</evidence>
<feature type="transmembrane region" description="Helical" evidence="1">
    <location>
        <begin position="44"/>
        <end position="69"/>
    </location>
</feature>
<keyword evidence="1" id="KW-0812">Transmembrane</keyword>
<reference evidence="2 3" key="1">
    <citation type="submission" date="2020-04" db="EMBL/GenBank/DDBJ databases">
        <authorList>
            <person name="Alioto T."/>
            <person name="Alioto T."/>
            <person name="Gomez Garrido J."/>
        </authorList>
    </citation>
    <scope>NUCLEOTIDE SEQUENCE [LARGE SCALE GENOMIC DNA]</scope>
</reference>
<evidence type="ECO:0000313" key="2">
    <source>
        <dbReference type="EMBL" id="CAB3364154.1"/>
    </source>
</evidence>
<sequence length="97" mass="10876">MAHTTTSDLGSSTATLATTSETKHRTFWRRSALKKLQGCRWNKLWALALGVLLLALSGLLTVTLVYALARQVPFDVSTRSHARFYFTTNDARCTRLM</sequence>
<dbReference type="EMBL" id="CADEPI010000014">
    <property type="protein sequence ID" value="CAB3364154.1"/>
    <property type="molecule type" value="Genomic_DNA"/>
</dbReference>
<keyword evidence="3" id="KW-1185">Reference proteome</keyword>